<gene>
    <name evidence="11" type="primary">fluC</name>
    <name evidence="11" type="synonym">crcB</name>
    <name evidence="12" type="ORF">dsat_0877</name>
</gene>
<keyword evidence="11" id="KW-0915">Sodium</keyword>
<keyword evidence="11" id="KW-0813">Transport</keyword>
<keyword evidence="3" id="KW-0997">Cell inner membrane</keyword>
<dbReference type="Pfam" id="PF02537">
    <property type="entry name" value="CRCB"/>
    <property type="match status" value="1"/>
</dbReference>
<reference evidence="12 13" key="1">
    <citation type="journal article" date="2013" name="Genome Announc.">
        <title>Draft genome sequences for three mercury-methylating, sulfate-reducing bacteria.</title>
        <authorList>
            <person name="Brown S.D."/>
            <person name="Hurt R.A.Jr."/>
            <person name="Gilmour C.C."/>
            <person name="Elias D.A."/>
        </authorList>
    </citation>
    <scope>NUCLEOTIDE SEQUENCE [LARGE SCALE GENOMIC DNA]</scope>
    <source>
        <strain evidence="12 13">DSM 16529</strain>
    </source>
</reference>
<dbReference type="STRING" id="1121439.dsat_0877"/>
<comment type="catalytic activity">
    <reaction evidence="10">
        <text>fluoride(in) = fluoride(out)</text>
        <dbReference type="Rhea" id="RHEA:76159"/>
        <dbReference type="ChEBI" id="CHEBI:17051"/>
    </reaction>
    <physiologicalReaction direction="left-to-right" evidence="10">
        <dbReference type="Rhea" id="RHEA:76160"/>
    </physiologicalReaction>
</comment>
<comment type="caution">
    <text evidence="12">The sequence shown here is derived from an EMBL/GenBank/DDBJ whole genome shotgun (WGS) entry which is preliminary data.</text>
</comment>
<evidence type="ECO:0000313" key="12">
    <source>
        <dbReference type="EMBL" id="EPR31553.1"/>
    </source>
</evidence>
<feature type="transmembrane region" description="Helical" evidence="11">
    <location>
        <begin position="70"/>
        <end position="88"/>
    </location>
</feature>
<keyword evidence="2 11" id="KW-1003">Cell membrane</keyword>
<keyword evidence="5 11" id="KW-1133">Transmembrane helix</keyword>
<dbReference type="PANTHER" id="PTHR28259:SF1">
    <property type="entry name" value="FLUORIDE EXPORT PROTEIN 1-RELATED"/>
    <property type="match status" value="1"/>
</dbReference>
<dbReference type="NCBIfam" id="TIGR00494">
    <property type="entry name" value="crcB"/>
    <property type="match status" value="1"/>
</dbReference>
<keyword evidence="11" id="KW-0479">Metal-binding</keyword>
<evidence type="ECO:0000256" key="3">
    <source>
        <dbReference type="ARBA" id="ARBA00022519"/>
    </source>
</evidence>
<keyword evidence="8 11" id="KW-0407">Ion channel</keyword>
<dbReference type="GO" id="GO:0140114">
    <property type="term" value="P:cellular detoxification of fluoride"/>
    <property type="evidence" value="ECO:0007669"/>
    <property type="project" value="UniProtKB-UniRule"/>
</dbReference>
<evidence type="ECO:0000256" key="10">
    <source>
        <dbReference type="ARBA" id="ARBA00035585"/>
    </source>
</evidence>
<proteinExistence type="inferred from homology"/>
<name>S7UH22_9BACT</name>
<comment type="subcellular location">
    <subcellularLocation>
        <location evidence="1 11">Cell membrane</location>
        <topology evidence="1 11">Multi-pass membrane protein</topology>
    </subcellularLocation>
</comment>
<evidence type="ECO:0000256" key="8">
    <source>
        <dbReference type="ARBA" id="ARBA00023303"/>
    </source>
</evidence>
<dbReference type="InterPro" id="IPR003691">
    <property type="entry name" value="FluC"/>
</dbReference>
<dbReference type="Proteomes" id="UP000014975">
    <property type="component" value="Unassembled WGS sequence"/>
</dbReference>
<dbReference type="GO" id="GO:0046872">
    <property type="term" value="F:metal ion binding"/>
    <property type="evidence" value="ECO:0007669"/>
    <property type="project" value="UniProtKB-KW"/>
</dbReference>
<evidence type="ECO:0000256" key="5">
    <source>
        <dbReference type="ARBA" id="ARBA00022989"/>
    </source>
</evidence>
<feature type="binding site" evidence="11">
    <location>
        <position position="81"/>
    </location>
    <ligand>
        <name>Na(+)</name>
        <dbReference type="ChEBI" id="CHEBI:29101"/>
        <note>structural</note>
    </ligand>
</feature>
<comment type="function">
    <text evidence="11">Fluoride-specific ion channel. Important for reducing fluoride concentration in the cell, thus reducing its toxicity.</text>
</comment>
<dbReference type="eggNOG" id="COG0239">
    <property type="taxonomic scope" value="Bacteria"/>
</dbReference>
<evidence type="ECO:0000256" key="9">
    <source>
        <dbReference type="ARBA" id="ARBA00035120"/>
    </source>
</evidence>
<evidence type="ECO:0000256" key="7">
    <source>
        <dbReference type="ARBA" id="ARBA00023136"/>
    </source>
</evidence>
<evidence type="ECO:0000313" key="13">
    <source>
        <dbReference type="Proteomes" id="UP000014975"/>
    </source>
</evidence>
<evidence type="ECO:0000256" key="2">
    <source>
        <dbReference type="ARBA" id="ARBA00022475"/>
    </source>
</evidence>
<evidence type="ECO:0000256" key="4">
    <source>
        <dbReference type="ARBA" id="ARBA00022692"/>
    </source>
</evidence>
<comment type="activity regulation">
    <text evidence="11">Na(+) is not transported, but it plays an essential structural role and its presence is essential for fluoride channel function.</text>
</comment>
<keyword evidence="7 11" id="KW-0472">Membrane</keyword>
<feature type="transmembrane region" description="Helical" evidence="11">
    <location>
        <begin position="100"/>
        <end position="124"/>
    </location>
</feature>
<dbReference type="PANTHER" id="PTHR28259">
    <property type="entry name" value="FLUORIDE EXPORT PROTEIN 1-RELATED"/>
    <property type="match status" value="1"/>
</dbReference>
<dbReference type="PATRIC" id="fig|1121439.3.peg.2246"/>
<protein>
    <recommendedName>
        <fullName evidence="11">Fluoride-specific ion channel FluC</fullName>
    </recommendedName>
</protein>
<keyword evidence="4 11" id="KW-0812">Transmembrane</keyword>
<feature type="transmembrane region" description="Helical" evidence="11">
    <location>
        <begin position="35"/>
        <end position="58"/>
    </location>
</feature>
<dbReference type="GO" id="GO:0062054">
    <property type="term" value="F:fluoride channel activity"/>
    <property type="evidence" value="ECO:0007669"/>
    <property type="project" value="UniProtKB-UniRule"/>
</dbReference>
<dbReference type="HAMAP" id="MF_00454">
    <property type="entry name" value="FluC"/>
    <property type="match status" value="1"/>
</dbReference>
<organism evidence="12 13">
    <name type="scientific">Alkalidesulfovibrio alkalitolerans DSM 16529</name>
    <dbReference type="NCBI Taxonomy" id="1121439"/>
    <lineage>
        <taxon>Bacteria</taxon>
        <taxon>Pseudomonadati</taxon>
        <taxon>Thermodesulfobacteriota</taxon>
        <taxon>Desulfovibrionia</taxon>
        <taxon>Desulfovibrionales</taxon>
        <taxon>Desulfovibrionaceae</taxon>
        <taxon>Alkalidesulfovibrio</taxon>
    </lineage>
</organism>
<dbReference type="GO" id="GO:0005886">
    <property type="term" value="C:plasma membrane"/>
    <property type="evidence" value="ECO:0007669"/>
    <property type="project" value="UniProtKB-SubCell"/>
</dbReference>
<keyword evidence="6 11" id="KW-0406">Ion transport</keyword>
<accession>S7UH22</accession>
<dbReference type="EMBL" id="ATHI01000028">
    <property type="protein sequence ID" value="EPR31553.1"/>
    <property type="molecule type" value="Genomic_DNA"/>
</dbReference>
<feature type="binding site" evidence="11">
    <location>
        <position position="78"/>
    </location>
    <ligand>
        <name>Na(+)</name>
        <dbReference type="ChEBI" id="CHEBI:29101"/>
        <note>structural</note>
    </ligand>
</feature>
<dbReference type="AlphaFoldDB" id="S7UH22"/>
<evidence type="ECO:0000256" key="6">
    <source>
        <dbReference type="ARBA" id="ARBA00023065"/>
    </source>
</evidence>
<keyword evidence="13" id="KW-1185">Reference proteome</keyword>
<evidence type="ECO:0000256" key="1">
    <source>
        <dbReference type="ARBA" id="ARBA00004651"/>
    </source>
</evidence>
<evidence type="ECO:0000256" key="11">
    <source>
        <dbReference type="HAMAP-Rule" id="MF_00454"/>
    </source>
</evidence>
<sequence length="127" mass="13210">MIRLQKLALIALAGSLGALSRYGLASLVHRLAGTGFPLGTFVVNVTGCLAFGLCVGLFEGRVSISPETRFAVLTGFLGSYTTFSTYAFESAALMRDGQWLTASVNIGGQIVLGLVAVVIGLNIARAL</sequence>
<comment type="similarity">
    <text evidence="9 11">Belongs to the fluoride channel Fluc/FEX (TC 1.A.43) family.</text>
</comment>